<evidence type="ECO:0000256" key="1">
    <source>
        <dbReference type="ARBA" id="ARBA00004123"/>
    </source>
</evidence>
<keyword evidence="6" id="KW-0779">Telomere</keyword>
<comment type="subcellular location">
    <subcellularLocation>
        <location evidence="2">Chromosome</location>
        <location evidence="2">Telomere</location>
    </subcellularLocation>
    <subcellularLocation>
        <location evidence="1">Nucleus</location>
    </subcellularLocation>
</comment>
<evidence type="ECO:0000256" key="3">
    <source>
        <dbReference type="ARBA" id="ARBA00008442"/>
    </source>
</evidence>
<dbReference type="GO" id="GO:0098505">
    <property type="term" value="F:G-rich strand telomeric DNA binding"/>
    <property type="evidence" value="ECO:0007669"/>
    <property type="project" value="TreeGrafter"/>
</dbReference>
<evidence type="ECO:0000256" key="8">
    <source>
        <dbReference type="ARBA" id="ARBA00023242"/>
    </source>
</evidence>
<dbReference type="GO" id="GO:0000783">
    <property type="term" value="C:nuclear telomere cap complex"/>
    <property type="evidence" value="ECO:0007669"/>
    <property type="project" value="TreeGrafter"/>
</dbReference>
<protein>
    <recommendedName>
        <fullName evidence="4">Protection of telomeres protein 1</fullName>
    </recommendedName>
</protein>
<dbReference type="Pfam" id="PF16686">
    <property type="entry name" value="POT1PC"/>
    <property type="match status" value="1"/>
</dbReference>
<keyword evidence="5" id="KW-0158">Chromosome</keyword>
<comment type="similarity">
    <text evidence="3">Belongs to the telombin family.</text>
</comment>
<evidence type="ECO:0000256" key="7">
    <source>
        <dbReference type="ARBA" id="ARBA00023125"/>
    </source>
</evidence>
<reference evidence="11 12" key="1">
    <citation type="submission" date="2019-01" db="EMBL/GenBank/DDBJ databases">
        <title>Draft genome sequence of Psathyrella aberdarensis IHI B618.</title>
        <authorList>
            <person name="Buettner E."/>
            <person name="Kellner H."/>
        </authorList>
    </citation>
    <scope>NUCLEOTIDE SEQUENCE [LARGE SCALE GENOMIC DNA]</scope>
    <source>
        <strain evidence="11 12">IHI B618</strain>
    </source>
</reference>
<dbReference type="AlphaFoldDB" id="A0A4V1Q417"/>
<gene>
    <name evidence="11" type="ORF">EST38_g5317</name>
</gene>
<feature type="domain" description="Telomeric single stranded DNA binding POT1/Cdc13" evidence="10">
    <location>
        <begin position="276"/>
        <end position="413"/>
    </location>
</feature>
<dbReference type="InterPro" id="IPR032042">
    <property type="entry name" value="POT1PC"/>
</dbReference>
<accession>A0A4V1Q417</accession>
<dbReference type="SUPFAM" id="SSF50249">
    <property type="entry name" value="Nucleic acid-binding proteins"/>
    <property type="match status" value="2"/>
</dbReference>
<evidence type="ECO:0000256" key="2">
    <source>
        <dbReference type="ARBA" id="ARBA00004574"/>
    </source>
</evidence>
<evidence type="ECO:0000313" key="11">
    <source>
        <dbReference type="EMBL" id="RXW20528.1"/>
    </source>
</evidence>
<keyword evidence="8" id="KW-0539">Nucleus</keyword>
<dbReference type="PANTHER" id="PTHR14513:SF0">
    <property type="entry name" value="PROTECTION OF TELOMERES PROTEIN 1"/>
    <property type="match status" value="1"/>
</dbReference>
<organism evidence="11 12">
    <name type="scientific">Candolleomyces aberdarensis</name>
    <dbReference type="NCBI Taxonomy" id="2316362"/>
    <lineage>
        <taxon>Eukaryota</taxon>
        <taxon>Fungi</taxon>
        <taxon>Dikarya</taxon>
        <taxon>Basidiomycota</taxon>
        <taxon>Agaricomycotina</taxon>
        <taxon>Agaricomycetes</taxon>
        <taxon>Agaricomycetidae</taxon>
        <taxon>Agaricales</taxon>
        <taxon>Agaricineae</taxon>
        <taxon>Psathyrellaceae</taxon>
        <taxon>Candolleomyces</taxon>
    </lineage>
</organism>
<dbReference type="GO" id="GO:0010521">
    <property type="term" value="F:telomerase inhibitor activity"/>
    <property type="evidence" value="ECO:0007669"/>
    <property type="project" value="TreeGrafter"/>
</dbReference>
<keyword evidence="12" id="KW-1185">Reference proteome</keyword>
<evidence type="ECO:0000256" key="6">
    <source>
        <dbReference type="ARBA" id="ARBA00022895"/>
    </source>
</evidence>
<name>A0A4V1Q417_9AGAR</name>
<dbReference type="PANTHER" id="PTHR14513">
    <property type="entry name" value="PROTECTION OF TELOMERES 1"/>
    <property type="match status" value="1"/>
</dbReference>
<comment type="caution">
    <text evidence="11">The sequence shown here is derived from an EMBL/GenBank/DDBJ whole genome shotgun (WGS) entry which is preliminary data.</text>
</comment>
<feature type="region of interest" description="Disordered" evidence="9">
    <location>
        <begin position="164"/>
        <end position="207"/>
    </location>
</feature>
<dbReference type="STRING" id="2316362.A0A4V1Q417"/>
<dbReference type="SMART" id="SM00976">
    <property type="entry name" value="Telo_bind"/>
    <property type="match status" value="1"/>
</dbReference>
<dbReference type="InterPro" id="IPR028389">
    <property type="entry name" value="POT1"/>
</dbReference>
<evidence type="ECO:0000256" key="4">
    <source>
        <dbReference type="ARBA" id="ARBA00015253"/>
    </source>
</evidence>
<dbReference type="InterPro" id="IPR012340">
    <property type="entry name" value="NA-bd_OB-fold"/>
</dbReference>
<keyword evidence="7" id="KW-0238">DNA-binding</keyword>
<dbReference type="GO" id="GO:0016233">
    <property type="term" value="P:telomere capping"/>
    <property type="evidence" value="ECO:0007669"/>
    <property type="project" value="TreeGrafter"/>
</dbReference>
<dbReference type="EMBL" id="SDEE01000145">
    <property type="protein sequence ID" value="RXW20528.1"/>
    <property type="molecule type" value="Genomic_DNA"/>
</dbReference>
<evidence type="ECO:0000259" key="10">
    <source>
        <dbReference type="SMART" id="SM00976"/>
    </source>
</evidence>
<evidence type="ECO:0000256" key="5">
    <source>
        <dbReference type="ARBA" id="ARBA00022454"/>
    </source>
</evidence>
<dbReference type="InterPro" id="IPR011564">
    <property type="entry name" value="Telomer_end-bd_POT1/Cdc13"/>
</dbReference>
<proteinExistence type="inferred from homology"/>
<dbReference type="Proteomes" id="UP000290288">
    <property type="component" value="Unassembled WGS sequence"/>
</dbReference>
<evidence type="ECO:0000256" key="9">
    <source>
        <dbReference type="SAM" id="MobiDB-lite"/>
    </source>
</evidence>
<dbReference type="Pfam" id="PF02765">
    <property type="entry name" value="POT1"/>
    <property type="match status" value="1"/>
</dbReference>
<evidence type="ECO:0000313" key="12">
    <source>
        <dbReference type="Proteomes" id="UP000290288"/>
    </source>
</evidence>
<dbReference type="Gene3D" id="2.40.50.140">
    <property type="entry name" value="Nucleic acid-binding proteins"/>
    <property type="match status" value="3"/>
</dbReference>
<feature type="region of interest" description="Disordered" evidence="9">
    <location>
        <begin position="242"/>
        <end position="272"/>
    </location>
</feature>
<sequence length="890" mass="100623">MKRRAPEELTNAKRLKIDPTLLTSKKPSDVDKVFGERHYFSYLLSRTKIDRPPGYIAGVVKTIIDIGSKFQLELVPMGVDSAAREDILEAFLSKLHLETLDPLKVGDQLRLFLKGARIEKHGTYKHGLAVKLMFTEGFHIRFGKREDKFAEINAFVAPKSRPVETVPQAAPKTEPPAAIAPPGPNPVAGLSKNQRRKLKRPSAENEKEIVGETTVHREHLAPPVKQEPAKLYDREILKEAGLSAGKAPNQLPDKSSVNEDAPQSNTTPLLKLPEEYTEIGSVESKAKQVISLIGVVLEVDAATRSRGGTGDYLRSIRIADCTKPDSSSWTRGLKCNLFSRDEHLLPDPQLGDIIILKKVMSSDYRGTLMAVGQTNRHSWAIFSKDKREVYYGANLSPDSHRSAVSSPFYSPIPSDITYCEKLLDLCLDIDRKEQEEAERTRVVSAGYRTRRRCHRLVEELRPPGPELSDEYFNCTVEVLRGFSNENGVFTLWVTDYTKNPLAFPPQADWCPPQLVPYVFRIEMWDGAADEGLKMKEQTFYLLNNVRIRLNTAGYLEGKSVEPKQVLLEEATDDSVHFKSLLERRKAWQLETGYVPEKVEDKLLQNVSLDRPFHCTVEVLHTEHHEGKASMVYCTDYTSRDDFARIPSRAPWAKELETRIVKFILSEGQSLIAKFVKPGDFCRFNKMRLRLDRESGRVIGIVGGNQDSMEKLNPKNRENKILQDLFKRKEALFKPALPDSTFQEILDLKVFPEKYRVRGHVVSYEPRNLNEAIFLWCNTCKRQLRNVEKMCLECETDEALEPRSSLWLTVEDKDVNRVLVSVSEKDLDLPAYLDNPDVSGQLRQRLQPFLGALANKPLPAPVKGPPLTLEVVAWLDSAGDVAFTLVNASVA</sequence>
<dbReference type="OrthoDB" id="2186770at2759"/>
<dbReference type="GO" id="GO:0032210">
    <property type="term" value="P:regulation of telomere maintenance via telomerase"/>
    <property type="evidence" value="ECO:0007669"/>
    <property type="project" value="TreeGrafter"/>
</dbReference>